<evidence type="ECO:0000313" key="2">
    <source>
        <dbReference type="Proteomes" id="UP000286075"/>
    </source>
</evidence>
<reference evidence="1 2" key="1">
    <citation type="submission" date="2018-08" db="EMBL/GenBank/DDBJ databases">
        <title>A genome reference for cultivated species of the human gut microbiota.</title>
        <authorList>
            <person name="Zou Y."/>
            <person name="Xue W."/>
            <person name="Luo G."/>
        </authorList>
    </citation>
    <scope>NUCLEOTIDE SEQUENCE [LARGE SCALE GENOMIC DNA]</scope>
    <source>
        <strain evidence="1 2">OF03-9BH</strain>
    </source>
</reference>
<accession>A0A413GZ10</accession>
<gene>
    <name evidence="1" type="ORF">DXA68_20000</name>
</gene>
<protein>
    <submittedName>
        <fullName evidence="1">Uncharacterized protein</fullName>
    </submittedName>
</protein>
<proteinExistence type="predicted"/>
<comment type="caution">
    <text evidence="1">The sequence shown here is derived from an EMBL/GenBank/DDBJ whole genome shotgun (WGS) entry which is preliminary data.</text>
</comment>
<dbReference type="Proteomes" id="UP000286075">
    <property type="component" value="Unassembled WGS sequence"/>
</dbReference>
<name>A0A413GZ10_9BACE</name>
<evidence type="ECO:0000313" key="1">
    <source>
        <dbReference type="EMBL" id="RGX76337.1"/>
    </source>
</evidence>
<dbReference type="EMBL" id="QSCF01000045">
    <property type="protein sequence ID" value="RGX76337.1"/>
    <property type="molecule type" value="Genomic_DNA"/>
</dbReference>
<organism evidence="1 2">
    <name type="scientific">Bacteroides stercorirosoris</name>
    <dbReference type="NCBI Taxonomy" id="871324"/>
    <lineage>
        <taxon>Bacteria</taxon>
        <taxon>Pseudomonadati</taxon>
        <taxon>Bacteroidota</taxon>
        <taxon>Bacteroidia</taxon>
        <taxon>Bacteroidales</taxon>
        <taxon>Bacteroidaceae</taxon>
        <taxon>Bacteroides</taxon>
    </lineage>
</organism>
<sequence length="59" mass="7050">MKSEKISSFFVYFYAKWLKRAKNTLLINAGKILKKRHPNSLKTFFAFIKPPVLLYKKKK</sequence>
<dbReference type="AlphaFoldDB" id="A0A413GZ10"/>